<dbReference type="InterPro" id="IPR010998">
    <property type="entry name" value="Integrase_recombinase_N"/>
</dbReference>
<evidence type="ECO:0000313" key="12">
    <source>
        <dbReference type="EMBL" id="AEB06996.1"/>
    </source>
</evidence>
<dbReference type="GO" id="GO:0006313">
    <property type="term" value="P:DNA transposition"/>
    <property type="evidence" value="ECO:0007669"/>
    <property type="project" value="UniProtKB-UniRule"/>
</dbReference>
<dbReference type="Pfam" id="PF02899">
    <property type="entry name" value="Phage_int_SAM_1"/>
    <property type="match status" value="1"/>
</dbReference>
<keyword evidence="13" id="KW-1185">Reference proteome</keyword>
<accession>F2N9G7</accession>
<evidence type="ECO:0000256" key="4">
    <source>
        <dbReference type="ARBA" id="ARBA00022829"/>
    </source>
</evidence>
<dbReference type="HOGENOM" id="CLU_027562_9_0_11"/>
<dbReference type="GO" id="GO:0051301">
    <property type="term" value="P:cell division"/>
    <property type="evidence" value="ECO:0007669"/>
    <property type="project" value="UniProtKB-KW"/>
</dbReference>
<dbReference type="eggNOG" id="COG4974">
    <property type="taxonomic scope" value="Bacteria"/>
</dbReference>
<feature type="domain" description="Tyr recombinase" evidence="10">
    <location>
        <begin position="107"/>
        <end position="296"/>
    </location>
</feature>
<feature type="active site" evidence="9">
    <location>
        <position position="274"/>
    </location>
</feature>
<dbReference type="PANTHER" id="PTHR30349:SF41">
    <property type="entry name" value="INTEGRASE_RECOMBINASE PROTEIN MJ0367-RELATED"/>
    <property type="match status" value="1"/>
</dbReference>
<comment type="subunit">
    <text evidence="9">Forms a cyclic heterotetrameric complex composed of two molecules of XerC and two molecules of XerD.</text>
</comment>
<dbReference type="PANTHER" id="PTHR30349">
    <property type="entry name" value="PHAGE INTEGRASE-RELATED"/>
    <property type="match status" value="1"/>
</dbReference>
<dbReference type="KEGG" id="cgo:Corgl_0883"/>
<dbReference type="InterPro" id="IPR050090">
    <property type="entry name" value="Tyrosine_recombinase_XerCD"/>
</dbReference>
<dbReference type="STRING" id="700015.Corgl_0883"/>
<dbReference type="AlphaFoldDB" id="F2N9G7"/>
<evidence type="ECO:0000256" key="7">
    <source>
        <dbReference type="ARBA" id="ARBA00023172"/>
    </source>
</evidence>
<dbReference type="InterPro" id="IPR023009">
    <property type="entry name" value="Tyrosine_recombinase_XerC/XerD"/>
</dbReference>
<evidence type="ECO:0000313" key="13">
    <source>
        <dbReference type="Proteomes" id="UP000006851"/>
    </source>
</evidence>
<dbReference type="GO" id="GO:0003677">
    <property type="term" value="F:DNA binding"/>
    <property type="evidence" value="ECO:0007669"/>
    <property type="project" value="UniProtKB-UniRule"/>
</dbReference>
<keyword evidence="4 9" id="KW-0159">Chromosome partition</keyword>
<dbReference type="PROSITE" id="PS51898">
    <property type="entry name" value="TYR_RECOMBINASE"/>
    <property type="match status" value="1"/>
</dbReference>
<feature type="active site" evidence="9">
    <location>
        <position position="251"/>
    </location>
</feature>
<comment type="function">
    <text evidence="9">Site-specific tyrosine recombinase, which acts by catalyzing the cutting and rejoining of the recombining DNA molecules. The XerC-XerD complex is essential to convert dimers of the bacterial chromosome into monomers to permit their segregation at cell division. It also contributes to the segregational stability of plasmids.</text>
</comment>
<comment type="subcellular location">
    <subcellularLocation>
        <location evidence="1 9">Cytoplasm</location>
    </subcellularLocation>
</comment>
<evidence type="ECO:0000256" key="2">
    <source>
        <dbReference type="ARBA" id="ARBA00022490"/>
    </source>
</evidence>
<dbReference type="InterPro" id="IPR044068">
    <property type="entry name" value="CB"/>
</dbReference>
<dbReference type="Pfam" id="PF00589">
    <property type="entry name" value="Phage_integrase"/>
    <property type="match status" value="1"/>
</dbReference>
<reference evidence="13" key="1">
    <citation type="journal article" date="2013" name="Stand. Genomic Sci.">
        <title>Complete genome sequence of Coriobacterium glomerans type strain (PW2(T)) from the midgut of Pyrrhocoris apterus L. (red soldier bug).</title>
        <authorList>
            <person name="Stackebrandt E."/>
            <person name="Zeytun A."/>
            <person name="Lapidus A."/>
            <person name="Nolan M."/>
            <person name="Lucas S."/>
            <person name="Hammon N."/>
            <person name="Deshpande S."/>
            <person name="Cheng J.F."/>
            <person name="Tapia R."/>
            <person name="Goodwin L.A."/>
            <person name="Pitluck S."/>
            <person name="Liolios K."/>
            <person name="Pagani I."/>
            <person name="Ivanova N."/>
            <person name="Mavromatis K."/>
            <person name="Mikhailova N."/>
            <person name="Huntemann M."/>
            <person name="Pati A."/>
            <person name="Chen A."/>
            <person name="Palaniappan K."/>
            <person name="Chang Y.J."/>
            <person name="Land M."/>
            <person name="Hauser L."/>
            <person name="Rohde M."/>
            <person name="Pukall R."/>
            <person name="Goker M."/>
            <person name="Detter J.C."/>
            <person name="Woyke T."/>
            <person name="Bristow J."/>
            <person name="Eisen J.A."/>
            <person name="Markowitz V."/>
            <person name="Hugenholtz P."/>
            <person name="Kyrpides N.C."/>
            <person name="Klenk H.P."/>
        </authorList>
    </citation>
    <scope>NUCLEOTIDE SEQUENCE</scope>
    <source>
        <strain evidence="13">ATCC 49209 / DSM 20642 / JCM 10262 / PW2</strain>
    </source>
</reference>
<evidence type="ECO:0000256" key="9">
    <source>
        <dbReference type="HAMAP-Rule" id="MF_01808"/>
    </source>
</evidence>
<dbReference type="HAMAP" id="MF_01808">
    <property type="entry name" value="Recomb_XerC_XerD"/>
    <property type="match status" value="1"/>
</dbReference>
<dbReference type="EMBL" id="CP002628">
    <property type="protein sequence ID" value="AEB06996.1"/>
    <property type="molecule type" value="Genomic_DNA"/>
</dbReference>
<name>F2N9G7_CORGP</name>
<organism evidence="12 13">
    <name type="scientific">Coriobacterium glomerans (strain ATCC 49209 / DSM 20642 / JCM 10262 / PW2)</name>
    <dbReference type="NCBI Taxonomy" id="700015"/>
    <lineage>
        <taxon>Bacteria</taxon>
        <taxon>Bacillati</taxon>
        <taxon>Actinomycetota</taxon>
        <taxon>Coriobacteriia</taxon>
        <taxon>Coriobacteriales</taxon>
        <taxon>Coriobacteriaceae</taxon>
        <taxon>Coriobacterium</taxon>
    </lineage>
</organism>
<evidence type="ECO:0000256" key="8">
    <source>
        <dbReference type="ARBA" id="ARBA00023306"/>
    </source>
</evidence>
<feature type="active site" evidence="9">
    <location>
        <position position="171"/>
    </location>
</feature>
<evidence type="ECO:0000259" key="10">
    <source>
        <dbReference type="PROSITE" id="PS51898"/>
    </source>
</evidence>
<evidence type="ECO:0000256" key="1">
    <source>
        <dbReference type="ARBA" id="ARBA00004496"/>
    </source>
</evidence>
<dbReference type="Gene3D" id="1.10.443.10">
    <property type="entry name" value="Intergrase catalytic core"/>
    <property type="match status" value="1"/>
</dbReference>
<dbReference type="NCBIfam" id="NF001399">
    <property type="entry name" value="PRK00283.1"/>
    <property type="match status" value="1"/>
</dbReference>
<keyword evidence="6 9" id="KW-0238">DNA-binding</keyword>
<gene>
    <name evidence="9" type="primary">xerC</name>
    <name evidence="12" type="ordered locus">Corgl_0883</name>
</gene>
<protein>
    <recommendedName>
        <fullName evidence="9">Tyrosine recombinase XerC</fullName>
    </recommendedName>
</protein>
<sequence>MSPESVIEGFIDFLLQVDGCSPETARAYEGHLRAYLSWQRRAHLDGLVLEVPVVRSYLADLYDARRSPRTIAAHLSAIRSLSRWLLLEGITKTDAVATMQTPRIPTGLPRTLTQQQMEQLLALPDTASPTGSRDAAILELLYASGARISEIAALDIASLDAEQRCVRLLGKGSKERIVPLYRRALRRLVSYLDEGRPLLIRSRTLASDSDRTALFLSRRGRRMSADSLRCRFRAYARIAGLPADITPHAMRHTFATDLLAGGADMRSVQELLGHASLATTQLYTHLTPERMKDALRRAHPRSGM</sequence>
<dbReference type="InterPro" id="IPR002104">
    <property type="entry name" value="Integrase_catalytic"/>
</dbReference>
<keyword evidence="3 9" id="KW-0132">Cell division</keyword>
<dbReference type="PROSITE" id="PS51900">
    <property type="entry name" value="CB"/>
    <property type="match status" value="1"/>
</dbReference>
<evidence type="ECO:0000256" key="6">
    <source>
        <dbReference type="ARBA" id="ARBA00023125"/>
    </source>
</evidence>
<evidence type="ECO:0000256" key="5">
    <source>
        <dbReference type="ARBA" id="ARBA00022908"/>
    </source>
</evidence>
<comment type="similarity">
    <text evidence="9">Belongs to the 'phage' integrase family. XerC subfamily.</text>
</comment>
<dbReference type="InterPro" id="IPR013762">
    <property type="entry name" value="Integrase-like_cat_sf"/>
</dbReference>
<keyword evidence="8 9" id="KW-0131">Cell cycle</keyword>
<feature type="active site" description="O-(3'-phospho-DNA)-tyrosine intermediate" evidence="9">
    <location>
        <position position="283"/>
    </location>
</feature>
<dbReference type="InterPro" id="IPR004107">
    <property type="entry name" value="Integrase_SAM-like_N"/>
</dbReference>
<feature type="active site" evidence="9">
    <location>
        <position position="248"/>
    </location>
</feature>
<proteinExistence type="inferred from homology"/>
<keyword evidence="5 9" id="KW-0229">DNA integration</keyword>
<dbReference type="GO" id="GO:0005737">
    <property type="term" value="C:cytoplasm"/>
    <property type="evidence" value="ECO:0007669"/>
    <property type="project" value="UniProtKB-SubCell"/>
</dbReference>
<keyword evidence="7 9" id="KW-0233">DNA recombination</keyword>
<dbReference type="Proteomes" id="UP000006851">
    <property type="component" value="Chromosome"/>
</dbReference>
<dbReference type="GO" id="GO:0007059">
    <property type="term" value="P:chromosome segregation"/>
    <property type="evidence" value="ECO:0007669"/>
    <property type="project" value="UniProtKB-UniRule"/>
</dbReference>
<keyword evidence="2 9" id="KW-0963">Cytoplasm</keyword>
<evidence type="ECO:0000259" key="11">
    <source>
        <dbReference type="PROSITE" id="PS51900"/>
    </source>
</evidence>
<dbReference type="CDD" id="cd00798">
    <property type="entry name" value="INT_XerDC_C"/>
    <property type="match status" value="1"/>
</dbReference>
<evidence type="ECO:0000256" key="3">
    <source>
        <dbReference type="ARBA" id="ARBA00022618"/>
    </source>
</evidence>
<dbReference type="InterPro" id="IPR011010">
    <property type="entry name" value="DNA_brk_join_enz"/>
</dbReference>
<dbReference type="RefSeq" id="WP_013708739.1">
    <property type="nucleotide sequence ID" value="NC_015389.1"/>
</dbReference>
<dbReference type="SUPFAM" id="SSF56349">
    <property type="entry name" value="DNA breaking-rejoining enzymes"/>
    <property type="match status" value="1"/>
</dbReference>
<dbReference type="GO" id="GO:0009037">
    <property type="term" value="F:tyrosine-based site-specific recombinase activity"/>
    <property type="evidence" value="ECO:0007669"/>
    <property type="project" value="UniProtKB-UniRule"/>
</dbReference>
<feature type="domain" description="Core-binding (CB)" evidence="11">
    <location>
        <begin position="1"/>
        <end position="86"/>
    </location>
</feature>
<dbReference type="Gene3D" id="1.10.150.130">
    <property type="match status" value="1"/>
</dbReference>
<feature type="active site" evidence="9">
    <location>
        <position position="147"/>
    </location>
</feature>